<proteinExistence type="predicted"/>
<comment type="caution">
    <text evidence="1">The sequence shown here is derived from an EMBL/GenBank/DDBJ whole genome shotgun (WGS) entry which is preliminary data.</text>
</comment>
<reference evidence="1" key="1">
    <citation type="submission" date="2022-02" db="EMBL/GenBank/DDBJ databases">
        <title>Plant Genome Project.</title>
        <authorList>
            <person name="Zhang R.-G."/>
        </authorList>
    </citation>
    <scope>NUCLEOTIDE SEQUENCE</scope>
    <source>
        <strain evidence="1">AT1</strain>
    </source>
</reference>
<accession>A0ACC0LU48</accession>
<dbReference type="Proteomes" id="UP001062846">
    <property type="component" value="Chromosome 11"/>
</dbReference>
<dbReference type="EMBL" id="CM046398">
    <property type="protein sequence ID" value="KAI8532240.1"/>
    <property type="molecule type" value="Genomic_DNA"/>
</dbReference>
<name>A0ACC0LU48_RHOML</name>
<evidence type="ECO:0000313" key="2">
    <source>
        <dbReference type="Proteomes" id="UP001062846"/>
    </source>
</evidence>
<keyword evidence="2" id="KW-1185">Reference proteome</keyword>
<sequence>MDRAAGAISLCFVLVVSLLLRAHGNSEGDALNALKTNLADPNNVLQSWDPTLVNPCTWFHVTCNSDNSVTRVDLGNANLSGQLVPQLGQLPNLQYLELYSNNISGRVPNELGNLTNLVSLDLYLNYLTGPIPDTLGNLQRLRFLRLNNNTLSGTIPMVLTTIESLQVLDLSNNRLTGDIPINGSFSLFTPISFQNNLLITPPAAPPPPVSPTPPSTSPVGSGTTGAIAGGVAAGAALLFAAPAIALAMWRRRKPQDHFFDVPAEEDPEVHLGQLKRFSLRELQVATDNFSNKHILGRGGFGKVYKGRLADGSLVAVKRLKEERTQGGELQFQTEVEMISMAVHRNLLRLRGFCMTPTERLLVYPYMSNGSVASCLRERSETQPPLDWPIRKRIALGSARGLAYLHDHCDPKIIHRDVKAANILLDEEFEAVVGDFGLAKLMDYKDTHVTTAVRGTIGHIAPEYLSTGKSSEKTDVFGYGVMLLELITGQRAFDLARLANDDDVMLLDWVKGLLKEKKLETLVDADLQGNYIEEEVEELIQVALLCTQGTAMERPKMSEVVRMLEGDGLAERWEEWQKEEIFRQEFNHTHNQNNDWIIADGNALPDSTPNLRPEELSGPR</sequence>
<organism evidence="1 2">
    <name type="scientific">Rhododendron molle</name>
    <name type="common">Chinese azalea</name>
    <name type="synonym">Azalea mollis</name>
    <dbReference type="NCBI Taxonomy" id="49168"/>
    <lineage>
        <taxon>Eukaryota</taxon>
        <taxon>Viridiplantae</taxon>
        <taxon>Streptophyta</taxon>
        <taxon>Embryophyta</taxon>
        <taxon>Tracheophyta</taxon>
        <taxon>Spermatophyta</taxon>
        <taxon>Magnoliopsida</taxon>
        <taxon>eudicotyledons</taxon>
        <taxon>Gunneridae</taxon>
        <taxon>Pentapetalae</taxon>
        <taxon>asterids</taxon>
        <taxon>Ericales</taxon>
        <taxon>Ericaceae</taxon>
        <taxon>Ericoideae</taxon>
        <taxon>Rhodoreae</taxon>
        <taxon>Rhododendron</taxon>
    </lineage>
</organism>
<gene>
    <name evidence="1" type="ORF">RHMOL_Rhmol11G0197700</name>
</gene>
<protein>
    <submittedName>
        <fullName evidence="1">Uncharacterized protein</fullName>
    </submittedName>
</protein>
<evidence type="ECO:0000313" key="1">
    <source>
        <dbReference type="EMBL" id="KAI8532240.1"/>
    </source>
</evidence>